<protein>
    <submittedName>
        <fullName evidence="2">PrsW family intramembrane metalloprotease</fullName>
    </submittedName>
</protein>
<feature type="transmembrane region" description="Helical" evidence="1">
    <location>
        <begin position="232"/>
        <end position="252"/>
    </location>
</feature>
<keyword evidence="2" id="KW-0482">Metalloprotease</keyword>
<evidence type="ECO:0000313" key="2">
    <source>
        <dbReference type="EMBL" id="GAA4738675.1"/>
    </source>
</evidence>
<keyword evidence="1" id="KW-0812">Transmembrane</keyword>
<evidence type="ECO:0000313" key="3">
    <source>
        <dbReference type="Proteomes" id="UP001500121"/>
    </source>
</evidence>
<sequence>MSQIQQAPAGFAPIGPETHAPGHAARAVAATFGIALGVIAVAAVLLYLISALGSAGVVVSAIAALVPLAAVLLTIRWVDRWEPEPRPALVFAVLWGAGVAVAVALIFDLGVQIALAATGGRPDDLVQAVVQAPIVEEGAKGFGVLLLFWVNRRHFDGPVDGIVYAASVAAGFAFTENILYFGRVLVEQGLGPAFVFTFVVRGIFSPFAHVLFTACTGYALGKAAERGGGAGAGLVAYVLGVIPAAILHALWNGGLSLARSTVEYYLFVEVPIFLAAVAVVLTVRSRERAITRARLGEYADAGWFTPQEVALIATTGGRRQAMRWADAQRDPRAKRTAMTRLIRDATRLGHARQRLVRGRASIGRTPDEQELLARIVADRRILTS</sequence>
<accession>A0ABP8YVK1</accession>
<dbReference type="PANTHER" id="PTHR36844">
    <property type="entry name" value="PROTEASE PRSW"/>
    <property type="match status" value="1"/>
</dbReference>
<dbReference type="Pfam" id="PF13367">
    <property type="entry name" value="PrsW-protease"/>
    <property type="match status" value="1"/>
</dbReference>
<dbReference type="EMBL" id="BAABLP010000001">
    <property type="protein sequence ID" value="GAA4738675.1"/>
    <property type="molecule type" value="Genomic_DNA"/>
</dbReference>
<keyword evidence="1" id="KW-1133">Transmembrane helix</keyword>
<keyword evidence="3" id="KW-1185">Reference proteome</keyword>
<gene>
    <name evidence="2" type="ORF">GCM10025783_06680</name>
</gene>
<keyword evidence="1" id="KW-0472">Membrane</keyword>
<dbReference type="PANTHER" id="PTHR36844:SF1">
    <property type="entry name" value="PROTEASE PRSW"/>
    <property type="match status" value="1"/>
</dbReference>
<organism evidence="2 3">
    <name type="scientific">Amnibacterium soli</name>
    <dbReference type="NCBI Taxonomy" id="1282736"/>
    <lineage>
        <taxon>Bacteria</taxon>
        <taxon>Bacillati</taxon>
        <taxon>Actinomycetota</taxon>
        <taxon>Actinomycetes</taxon>
        <taxon>Micrococcales</taxon>
        <taxon>Microbacteriaceae</taxon>
        <taxon>Amnibacterium</taxon>
    </lineage>
</organism>
<dbReference type="RefSeq" id="WP_345479522.1">
    <property type="nucleotide sequence ID" value="NZ_BAABLP010000001.1"/>
</dbReference>
<name>A0ABP8YVK1_9MICO</name>
<keyword evidence="2" id="KW-0645">Protease</keyword>
<feature type="transmembrane region" description="Helical" evidence="1">
    <location>
        <begin position="27"/>
        <end position="49"/>
    </location>
</feature>
<feature type="transmembrane region" description="Helical" evidence="1">
    <location>
        <begin position="264"/>
        <end position="283"/>
    </location>
</feature>
<feature type="transmembrane region" description="Helical" evidence="1">
    <location>
        <begin position="162"/>
        <end position="181"/>
    </location>
</feature>
<dbReference type="InterPro" id="IPR026898">
    <property type="entry name" value="PrsW"/>
</dbReference>
<evidence type="ECO:0000256" key="1">
    <source>
        <dbReference type="SAM" id="Phobius"/>
    </source>
</evidence>
<feature type="transmembrane region" description="Helical" evidence="1">
    <location>
        <begin position="193"/>
        <end position="220"/>
    </location>
</feature>
<proteinExistence type="predicted"/>
<dbReference type="Proteomes" id="UP001500121">
    <property type="component" value="Unassembled WGS sequence"/>
</dbReference>
<reference evidence="3" key="1">
    <citation type="journal article" date="2019" name="Int. J. Syst. Evol. Microbiol.">
        <title>The Global Catalogue of Microorganisms (GCM) 10K type strain sequencing project: providing services to taxonomists for standard genome sequencing and annotation.</title>
        <authorList>
            <consortium name="The Broad Institute Genomics Platform"/>
            <consortium name="The Broad Institute Genome Sequencing Center for Infectious Disease"/>
            <person name="Wu L."/>
            <person name="Ma J."/>
        </authorList>
    </citation>
    <scope>NUCLEOTIDE SEQUENCE [LARGE SCALE GENOMIC DNA]</scope>
    <source>
        <strain evidence="3">JCM 19015</strain>
    </source>
</reference>
<feature type="transmembrane region" description="Helical" evidence="1">
    <location>
        <begin position="90"/>
        <end position="116"/>
    </location>
</feature>
<feature type="transmembrane region" description="Helical" evidence="1">
    <location>
        <begin position="55"/>
        <end position="78"/>
    </location>
</feature>
<keyword evidence="2" id="KW-0378">Hydrolase</keyword>
<comment type="caution">
    <text evidence="2">The sequence shown here is derived from an EMBL/GenBank/DDBJ whole genome shotgun (WGS) entry which is preliminary data.</text>
</comment>
<dbReference type="GO" id="GO:0008237">
    <property type="term" value="F:metallopeptidase activity"/>
    <property type="evidence" value="ECO:0007669"/>
    <property type="project" value="UniProtKB-KW"/>
</dbReference>